<dbReference type="EMBL" id="OU900105">
    <property type="protein sequence ID" value="CAG9856221.1"/>
    <property type="molecule type" value="Genomic_DNA"/>
</dbReference>
<dbReference type="InterPro" id="IPR027408">
    <property type="entry name" value="PNPase/RNase_PH_dom_sf"/>
</dbReference>
<dbReference type="PANTHER" id="PTHR11097">
    <property type="entry name" value="EXOSOME COMPLEX EXONUCLEASE RIBOSOMAL RNA PROCESSING PROTEIN"/>
    <property type="match status" value="1"/>
</dbReference>
<dbReference type="InterPro" id="IPR001247">
    <property type="entry name" value="ExoRNase_PH_dom1"/>
</dbReference>
<evidence type="ECO:0000256" key="3">
    <source>
        <dbReference type="ARBA" id="ARBA00006678"/>
    </source>
</evidence>
<evidence type="ECO:0000256" key="5">
    <source>
        <dbReference type="ARBA" id="ARBA00022490"/>
    </source>
</evidence>
<dbReference type="SUPFAM" id="SSF55666">
    <property type="entry name" value="Ribonuclease PH domain 2-like"/>
    <property type="match status" value="1"/>
</dbReference>
<dbReference type="GO" id="GO:0034476">
    <property type="term" value="P:U5 snRNA 3'-end processing"/>
    <property type="evidence" value="ECO:0007669"/>
    <property type="project" value="TreeGrafter"/>
</dbReference>
<sequence length="419" mass="46884">MSVRKTLISNCEKKFLIKNLSEWTRLDGRAFDEFREIQISFGKDWGSCHVSLGKTSVLAQVSCEIQQPKTSRPSEGVLNLNIELNPLAAPHFDTGRQSDVGVQLNRLLEKCLKDSKALDLESLCIKMNEKVWSIRVDLNVLNYEGNILDCASIAALSALAHFKRPDVTSDGEEFVIHSIEQRDPIPLVLHHYPVCVTYAVFNGGEFILADPSLVEEEVSDAFLSVGLNAYKELCGLHLGGKAELSTDLILSTTTKAANRAVLVVREIKEAIEKDAEKRLKSKECFNMEHLFNDLAAMNLEKYIDPWAGDGKRKKKKSKEKKQEEVTTKMDVEEVVQVANIENLGEGTAALIPINEKDGSKIWEISDEDDDDVDDEIVVVEVPKPVVDLRDVATDSEEEAVIILNADKKTNKKKKYKTKK</sequence>
<dbReference type="GO" id="GO:0071028">
    <property type="term" value="P:nuclear mRNA surveillance"/>
    <property type="evidence" value="ECO:0007669"/>
    <property type="project" value="TreeGrafter"/>
</dbReference>
<evidence type="ECO:0000256" key="2">
    <source>
        <dbReference type="ARBA" id="ARBA00004604"/>
    </source>
</evidence>
<feature type="domain" description="Exoribonuclease phosphorolytic" evidence="12">
    <location>
        <begin position="191"/>
        <end position="250"/>
    </location>
</feature>
<organism evidence="13 14">
    <name type="scientific">Phyllotreta striolata</name>
    <name type="common">Striped flea beetle</name>
    <name type="synonym">Crioceris striolata</name>
    <dbReference type="NCBI Taxonomy" id="444603"/>
    <lineage>
        <taxon>Eukaryota</taxon>
        <taxon>Metazoa</taxon>
        <taxon>Ecdysozoa</taxon>
        <taxon>Arthropoda</taxon>
        <taxon>Hexapoda</taxon>
        <taxon>Insecta</taxon>
        <taxon>Pterygota</taxon>
        <taxon>Neoptera</taxon>
        <taxon>Endopterygota</taxon>
        <taxon>Coleoptera</taxon>
        <taxon>Polyphaga</taxon>
        <taxon>Cucujiformia</taxon>
        <taxon>Chrysomeloidea</taxon>
        <taxon>Chrysomelidae</taxon>
        <taxon>Galerucinae</taxon>
        <taxon>Alticini</taxon>
        <taxon>Phyllotreta</taxon>
    </lineage>
</organism>
<comment type="similarity">
    <text evidence="3">Belongs to the RNase PH family.</text>
</comment>
<dbReference type="Pfam" id="PF03725">
    <property type="entry name" value="RNase_PH_C"/>
    <property type="match status" value="1"/>
</dbReference>
<comment type="subcellular location">
    <subcellularLocation>
        <location evidence="1">Cytoplasm</location>
    </subcellularLocation>
    <subcellularLocation>
        <location evidence="2">Nucleus</location>
        <location evidence="2">Nucleolus</location>
    </subcellularLocation>
</comment>
<dbReference type="GO" id="GO:0005730">
    <property type="term" value="C:nucleolus"/>
    <property type="evidence" value="ECO:0007669"/>
    <property type="project" value="UniProtKB-SubCell"/>
</dbReference>
<evidence type="ECO:0000256" key="4">
    <source>
        <dbReference type="ARBA" id="ARBA00019572"/>
    </source>
</evidence>
<dbReference type="SUPFAM" id="SSF54211">
    <property type="entry name" value="Ribosomal protein S5 domain 2-like"/>
    <property type="match status" value="1"/>
</dbReference>
<reference evidence="13" key="1">
    <citation type="submission" date="2022-01" db="EMBL/GenBank/DDBJ databases">
        <authorList>
            <person name="King R."/>
        </authorList>
    </citation>
    <scope>NUCLEOTIDE SEQUENCE</scope>
</reference>
<dbReference type="Pfam" id="PF01138">
    <property type="entry name" value="RNase_PH"/>
    <property type="match status" value="1"/>
</dbReference>
<keyword evidence="5" id="KW-0963">Cytoplasm</keyword>
<dbReference type="GO" id="GO:0034473">
    <property type="term" value="P:U1 snRNA 3'-end processing"/>
    <property type="evidence" value="ECO:0007669"/>
    <property type="project" value="TreeGrafter"/>
</dbReference>
<feature type="domain" description="Exoribonuclease phosphorolytic" evidence="11">
    <location>
        <begin position="33"/>
        <end position="165"/>
    </location>
</feature>
<accession>A0A9N9TDY3</accession>
<evidence type="ECO:0000256" key="6">
    <source>
        <dbReference type="ARBA" id="ARBA00022552"/>
    </source>
</evidence>
<evidence type="ECO:0000259" key="12">
    <source>
        <dbReference type="Pfam" id="PF03725"/>
    </source>
</evidence>
<keyword evidence="14" id="KW-1185">Reference proteome</keyword>
<dbReference type="GO" id="GO:0000177">
    <property type="term" value="C:cytoplasmic exosome (RNase complex)"/>
    <property type="evidence" value="ECO:0007669"/>
    <property type="project" value="TreeGrafter"/>
</dbReference>
<dbReference type="CDD" id="cd11368">
    <property type="entry name" value="RNase_PH_RRP45"/>
    <property type="match status" value="1"/>
</dbReference>
<dbReference type="GO" id="GO:0034475">
    <property type="term" value="P:U4 snRNA 3'-end processing"/>
    <property type="evidence" value="ECO:0007669"/>
    <property type="project" value="TreeGrafter"/>
</dbReference>
<evidence type="ECO:0000256" key="1">
    <source>
        <dbReference type="ARBA" id="ARBA00004496"/>
    </source>
</evidence>
<dbReference type="GO" id="GO:0000467">
    <property type="term" value="P:exonucleolytic trimming to generate mature 3'-end of 5.8S rRNA from tricistronic rRNA transcript (SSU-rRNA, 5.8S rRNA, LSU-rRNA)"/>
    <property type="evidence" value="ECO:0007669"/>
    <property type="project" value="TreeGrafter"/>
</dbReference>
<name>A0A9N9TDY3_PHYSR</name>
<protein>
    <recommendedName>
        <fullName evidence="4">Exosome complex component RRP45</fullName>
    </recommendedName>
    <alternativeName>
        <fullName evidence="10">Exosome component 9</fullName>
    </alternativeName>
</protein>
<dbReference type="InterPro" id="IPR033100">
    <property type="entry name" value="Rrp45"/>
</dbReference>
<keyword evidence="7" id="KW-0271">Exosome</keyword>
<evidence type="ECO:0000313" key="14">
    <source>
        <dbReference type="Proteomes" id="UP001153712"/>
    </source>
</evidence>
<dbReference type="InterPro" id="IPR015847">
    <property type="entry name" value="ExoRNase_PH_dom2"/>
</dbReference>
<evidence type="ECO:0000313" key="13">
    <source>
        <dbReference type="EMBL" id="CAG9856221.1"/>
    </source>
</evidence>
<dbReference type="GO" id="GO:0035925">
    <property type="term" value="F:mRNA 3'-UTR AU-rich region binding"/>
    <property type="evidence" value="ECO:0007669"/>
    <property type="project" value="TreeGrafter"/>
</dbReference>
<evidence type="ECO:0000256" key="8">
    <source>
        <dbReference type="ARBA" id="ARBA00022884"/>
    </source>
</evidence>
<dbReference type="InterPro" id="IPR050590">
    <property type="entry name" value="Exosome_comp_Rrp42_subfam"/>
</dbReference>
<dbReference type="GO" id="GO:0071035">
    <property type="term" value="P:nuclear polyadenylation-dependent rRNA catabolic process"/>
    <property type="evidence" value="ECO:0007669"/>
    <property type="project" value="TreeGrafter"/>
</dbReference>
<dbReference type="Gene3D" id="3.30.230.70">
    <property type="entry name" value="GHMP Kinase, N-terminal domain"/>
    <property type="match status" value="1"/>
</dbReference>
<dbReference type="OrthoDB" id="10264038at2759"/>
<keyword evidence="6" id="KW-0698">rRNA processing</keyword>
<dbReference type="InterPro" id="IPR036345">
    <property type="entry name" value="ExoRNase_PH_dom2_sf"/>
</dbReference>
<gene>
    <name evidence="13" type="ORF">PHYEVI_LOCUS2647</name>
</gene>
<evidence type="ECO:0000256" key="10">
    <source>
        <dbReference type="ARBA" id="ARBA00032660"/>
    </source>
</evidence>
<dbReference type="AlphaFoldDB" id="A0A9N9TDY3"/>
<dbReference type="GO" id="GO:0000176">
    <property type="term" value="C:nuclear exosome (RNase complex)"/>
    <property type="evidence" value="ECO:0007669"/>
    <property type="project" value="TreeGrafter"/>
</dbReference>
<evidence type="ECO:0000256" key="7">
    <source>
        <dbReference type="ARBA" id="ARBA00022835"/>
    </source>
</evidence>
<dbReference type="FunFam" id="3.30.230.70:FF:000005">
    <property type="entry name" value="Exosome complex component RRP45"/>
    <property type="match status" value="1"/>
</dbReference>
<evidence type="ECO:0000256" key="9">
    <source>
        <dbReference type="ARBA" id="ARBA00023242"/>
    </source>
</evidence>
<keyword evidence="9" id="KW-0539">Nucleus</keyword>
<proteinExistence type="inferred from homology"/>
<keyword evidence="8" id="KW-0694">RNA-binding</keyword>
<evidence type="ECO:0000259" key="11">
    <source>
        <dbReference type="Pfam" id="PF01138"/>
    </source>
</evidence>
<dbReference type="Proteomes" id="UP001153712">
    <property type="component" value="Chromosome 12"/>
</dbReference>
<dbReference type="GO" id="GO:0016075">
    <property type="term" value="P:rRNA catabolic process"/>
    <property type="evidence" value="ECO:0007669"/>
    <property type="project" value="TreeGrafter"/>
</dbReference>
<dbReference type="PANTHER" id="PTHR11097:SF14">
    <property type="entry name" value="EXOSOME COMPLEX COMPONENT RRP45"/>
    <property type="match status" value="1"/>
</dbReference>
<dbReference type="InterPro" id="IPR020568">
    <property type="entry name" value="Ribosomal_Su5_D2-typ_SF"/>
</dbReference>
<dbReference type="GO" id="GO:0071038">
    <property type="term" value="P:TRAMP-dependent tRNA surveillance pathway"/>
    <property type="evidence" value="ECO:0007669"/>
    <property type="project" value="TreeGrafter"/>
</dbReference>